<protein>
    <recommendedName>
        <fullName evidence="2">Transcription regulator PadR N-terminal domain-containing protein</fullName>
    </recommendedName>
</protein>
<dbReference type="InterPro" id="IPR005149">
    <property type="entry name" value="Tscrpt_reg_PadR_N"/>
</dbReference>
<gene>
    <name evidence="3" type="ORF">ADN01_14415</name>
</gene>
<dbReference type="EMBL" id="LGCM01000048">
    <property type="protein sequence ID" value="KPL79558.1"/>
    <property type="molecule type" value="Genomic_DNA"/>
</dbReference>
<proteinExistence type="predicted"/>
<evidence type="ECO:0000259" key="2">
    <source>
        <dbReference type="Pfam" id="PF03551"/>
    </source>
</evidence>
<comment type="caution">
    <text evidence="3">The sequence shown here is derived from an EMBL/GenBank/DDBJ whole genome shotgun (WGS) entry which is preliminary data.</text>
</comment>
<dbReference type="Proteomes" id="UP000050501">
    <property type="component" value="Unassembled WGS sequence"/>
</dbReference>
<evidence type="ECO:0000256" key="1">
    <source>
        <dbReference type="SAM" id="MobiDB-lite"/>
    </source>
</evidence>
<feature type="domain" description="Transcription regulator PadR N-terminal" evidence="2">
    <location>
        <begin position="7"/>
        <end position="84"/>
    </location>
</feature>
<dbReference type="PANTHER" id="PTHR43252">
    <property type="entry name" value="TRANSCRIPTIONAL REGULATOR YQJI"/>
    <property type="match status" value="1"/>
</dbReference>
<evidence type="ECO:0000313" key="3">
    <source>
        <dbReference type="EMBL" id="KPL79558.1"/>
    </source>
</evidence>
<dbReference type="InterPro" id="IPR036388">
    <property type="entry name" value="WH-like_DNA-bd_sf"/>
</dbReference>
<sequence>MTVRFAILGLIAQKPRHGYEARAAFEALVGGDKNWEVKPAQIYTTLERLEEAGMIQRTSDLGEGEEPSRRVYRITPHGEETLQEWFSTPTPSDHQRDDFFIKLMIGIACKQGNPQRLIQKQRALLFQEMHNITDQREACDGTAEVAQILLLDKVTMHLEADLRWLDMIESRLPSILEQPLPTPVLNRRGRPRKGEKGSTYPPPSRD</sequence>
<dbReference type="STRING" id="229921.ADN01_14415"/>
<evidence type="ECO:0000313" key="4">
    <source>
        <dbReference type="Proteomes" id="UP000050501"/>
    </source>
</evidence>
<dbReference type="RefSeq" id="WP_062418404.1">
    <property type="nucleotide sequence ID" value="NZ_DF967974.1"/>
</dbReference>
<keyword evidence="4" id="KW-1185">Reference proteome</keyword>
<dbReference type="OrthoDB" id="9783723at2"/>
<dbReference type="Gene3D" id="1.10.10.10">
    <property type="entry name" value="Winged helix-like DNA-binding domain superfamily/Winged helix DNA-binding domain"/>
    <property type="match status" value="1"/>
</dbReference>
<dbReference type="Pfam" id="PF03551">
    <property type="entry name" value="PadR"/>
    <property type="match status" value="1"/>
</dbReference>
<name>A0A0P6XS10_9CHLR</name>
<reference evidence="3 4" key="1">
    <citation type="submission" date="2015-07" db="EMBL/GenBank/DDBJ databases">
        <title>Genome sequence of Levilinea saccharolytica DSM 16555.</title>
        <authorList>
            <person name="Hemp J."/>
            <person name="Ward L.M."/>
            <person name="Pace L.A."/>
            <person name="Fischer W.W."/>
        </authorList>
    </citation>
    <scope>NUCLEOTIDE SEQUENCE [LARGE SCALE GENOMIC DNA]</scope>
    <source>
        <strain evidence="3 4">KIBI-1</strain>
    </source>
</reference>
<feature type="region of interest" description="Disordered" evidence="1">
    <location>
        <begin position="180"/>
        <end position="206"/>
    </location>
</feature>
<organism evidence="3 4">
    <name type="scientific">Levilinea saccharolytica</name>
    <dbReference type="NCBI Taxonomy" id="229921"/>
    <lineage>
        <taxon>Bacteria</taxon>
        <taxon>Bacillati</taxon>
        <taxon>Chloroflexota</taxon>
        <taxon>Anaerolineae</taxon>
        <taxon>Anaerolineales</taxon>
        <taxon>Anaerolineaceae</taxon>
        <taxon>Levilinea</taxon>
    </lineage>
</organism>
<dbReference type="InterPro" id="IPR036390">
    <property type="entry name" value="WH_DNA-bd_sf"/>
</dbReference>
<accession>A0A0P6XS10</accession>
<dbReference type="PANTHER" id="PTHR43252:SF6">
    <property type="entry name" value="NEGATIVE TRANSCRIPTION REGULATOR PADR"/>
    <property type="match status" value="1"/>
</dbReference>
<dbReference type="AlphaFoldDB" id="A0A0P6XS10"/>
<dbReference type="SUPFAM" id="SSF46785">
    <property type="entry name" value="Winged helix' DNA-binding domain"/>
    <property type="match status" value="1"/>
</dbReference>